<reference evidence="1 2" key="1">
    <citation type="submission" date="2019-08" db="EMBL/GenBank/DDBJ databases">
        <title>Parahaliea maris sp. nov., isolated from the surface seawater.</title>
        <authorList>
            <person name="Liu Y."/>
        </authorList>
    </citation>
    <scope>NUCLEOTIDE SEQUENCE [LARGE SCALE GENOMIC DNA]</scope>
    <source>
        <strain evidence="1 2">S2-26</strain>
    </source>
</reference>
<dbReference type="Proteomes" id="UP000321933">
    <property type="component" value="Unassembled WGS sequence"/>
</dbReference>
<sequence length="228" mass="24843">MARPPSRRASSTDIARFLGTSRAISNLAQRKARLIFAIDATASRQPTWNTATHLQQDMFRSGSGAANLSLQLCYYRGFHDFFASEWLADGDSLASLMGRVHCEGGHTQIARLLRHALKEHQASPLRALVFIGDALEENADTLCQLAGECGLRKLPLFLFQEGHAREVETCFRDMAKLSGGAWARFDSASAALLAELLGAVARYASGGRAALENQTTKGAKLLLQQLKP</sequence>
<protein>
    <submittedName>
        <fullName evidence="1">VWA domain-containing protein</fullName>
    </submittedName>
</protein>
<organism evidence="1 2">
    <name type="scientific">Parahaliea aestuarii</name>
    <dbReference type="NCBI Taxonomy" id="1852021"/>
    <lineage>
        <taxon>Bacteria</taxon>
        <taxon>Pseudomonadati</taxon>
        <taxon>Pseudomonadota</taxon>
        <taxon>Gammaproteobacteria</taxon>
        <taxon>Cellvibrionales</taxon>
        <taxon>Halieaceae</taxon>
        <taxon>Parahaliea</taxon>
    </lineage>
</organism>
<evidence type="ECO:0000313" key="2">
    <source>
        <dbReference type="Proteomes" id="UP000321933"/>
    </source>
</evidence>
<evidence type="ECO:0000313" key="1">
    <source>
        <dbReference type="EMBL" id="TXS95012.1"/>
    </source>
</evidence>
<proteinExistence type="predicted"/>
<gene>
    <name evidence="1" type="ORF">FVW59_03690</name>
</gene>
<dbReference type="RefSeq" id="WP_148062852.1">
    <property type="nucleotide sequence ID" value="NZ_VRYZ01000001.1"/>
</dbReference>
<comment type="caution">
    <text evidence="1">The sequence shown here is derived from an EMBL/GenBank/DDBJ whole genome shotgun (WGS) entry which is preliminary data.</text>
</comment>
<dbReference type="EMBL" id="VRYZ01000001">
    <property type="protein sequence ID" value="TXS95012.1"/>
    <property type="molecule type" value="Genomic_DNA"/>
</dbReference>
<dbReference type="AlphaFoldDB" id="A0A5C9A4V8"/>
<name>A0A5C9A4V8_9GAMM</name>
<dbReference type="OrthoDB" id="5430236at2"/>
<keyword evidence="2" id="KW-1185">Reference proteome</keyword>
<accession>A0A5C9A4V8</accession>